<protein>
    <submittedName>
        <fullName evidence="1">Uncharacterized protein</fullName>
    </submittedName>
</protein>
<accession>A0A5S3WS00</accession>
<proteinExistence type="predicted"/>
<sequence>MEFESWPTPFEDGSLWLVDLSWGTKEWTLEKSNGVKYLIKGDAKHESHELVARVFHEESQTIYELLFESVNGFRCLDEHGLTEIWSNNRPTLNTFKIKGHGWHKESPLTFFMGNDGEWSHLIVTADECLEVICSASPIVKEIGKAEAVAT</sequence>
<reference evidence="2" key="2">
    <citation type="submission" date="2019-06" db="EMBL/GenBank/DDBJ databases">
        <title>Co-occurence of chitin degradation, pigmentation and bioactivity in marine Pseudoalteromonas.</title>
        <authorList>
            <person name="Sonnenschein E.C."/>
            <person name="Bech P.K."/>
        </authorList>
    </citation>
    <scope>NUCLEOTIDE SEQUENCE [LARGE SCALE GENOMIC DNA]</scope>
    <source>
        <strain evidence="2">S2599</strain>
    </source>
</reference>
<dbReference type="EMBL" id="PNCJ01000061">
    <property type="protein sequence ID" value="TMP30632.1"/>
    <property type="molecule type" value="Genomic_DNA"/>
</dbReference>
<dbReference type="RefSeq" id="WP_138546926.1">
    <property type="nucleotide sequence ID" value="NZ_PNCJ01000061.1"/>
</dbReference>
<organism evidence="1 2">
    <name type="scientific">Pseudoalteromonas rubra</name>
    <dbReference type="NCBI Taxonomy" id="43658"/>
    <lineage>
        <taxon>Bacteria</taxon>
        <taxon>Pseudomonadati</taxon>
        <taxon>Pseudomonadota</taxon>
        <taxon>Gammaproteobacteria</taxon>
        <taxon>Alteromonadales</taxon>
        <taxon>Pseudoalteromonadaceae</taxon>
        <taxon>Pseudoalteromonas</taxon>
    </lineage>
</organism>
<evidence type="ECO:0000313" key="1">
    <source>
        <dbReference type="EMBL" id="TMP30632.1"/>
    </source>
</evidence>
<dbReference type="AlphaFoldDB" id="A0A5S3WS00"/>
<evidence type="ECO:0000313" key="2">
    <source>
        <dbReference type="Proteomes" id="UP000306719"/>
    </source>
</evidence>
<gene>
    <name evidence="1" type="ORF">CWB98_23200</name>
</gene>
<dbReference type="Proteomes" id="UP000306719">
    <property type="component" value="Unassembled WGS sequence"/>
</dbReference>
<name>A0A5S3WS00_9GAMM</name>
<comment type="caution">
    <text evidence="1">The sequence shown here is derived from an EMBL/GenBank/DDBJ whole genome shotgun (WGS) entry which is preliminary data.</text>
</comment>
<reference evidence="1 2" key="1">
    <citation type="submission" date="2018-01" db="EMBL/GenBank/DDBJ databases">
        <authorList>
            <person name="Paulsen S."/>
            <person name="Gram L.K."/>
        </authorList>
    </citation>
    <scope>NUCLEOTIDE SEQUENCE [LARGE SCALE GENOMIC DNA]</scope>
    <source>
        <strain evidence="1 2">S2599</strain>
    </source>
</reference>
<dbReference type="OrthoDB" id="4552311at2"/>